<keyword evidence="2" id="KW-1185">Reference proteome</keyword>
<gene>
    <name evidence="1" type="ORF">IFO69_06280</name>
</gene>
<reference evidence="1 2" key="1">
    <citation type="submission" date="2020-09" db="EMBL/GenBank/DDBJ databases">
        <title>Echinicola sp. CAU 1574 isolated from sand of Sido Beach.</title>
        <authorList>
            <person name="Kim W."/>
        </authorList>
    </citation>
    <scope>NUCLEOTIDE SEQUENCE [LARGE SCALE GENOMIC DNA]</scope>
    <source>
        <strain evidence="1 2">CAU 1574</strain>
    </source>
</reference>
<dbReference type="InterPro" id="IPR016024">
    <property type="entry name" value="ARM-type_fold"/>
</dbReference>
<dbReference type="SUPFAM" id="SSF48371">
    <property type="entry name" value="ARM repeat"/>
    <property type="match status" value="1"/>
</dbReference>
<evidence type="ECO:0000313" key="1">
    <source>
        <dbReference type="EMBL" id="MBD8488349.1"/>
    </source>
</evidence>
<name>A0ABR9AIK7_9BACT</name>
<accession>A0ABR9AIK7</accession>
<organism evidence="1 2">
    <name type="scientific">Echinicola arenosa</name>
    <dbReference type="NCBI Taxonomy" id="2774144"/>
    <lineage>
        <taxon>Bacteria</taxon>
        <taxon>Pseudomonadati</taxon>
        <taxon>Bacteroidota</taxon>
        <taxon>Cytophagia</taxon>
        <taxon>Cytophagales</taxon>
        <taxon>Cyclobacteriaceae</taxon>
        <taxon>Echinicola</taxon>
    </lineage>
</organism>
<dbReference type="RefSeq" id="WP_192009223.1">
    <property type="nucleotide sequence ID" value="NZ_JACYTQ010000002.1"/>
</dbReference>
<dbReference type="Proteomes" id="UP000647133">
    <property type="component" value="Unassembled WGS sequence"/>
</dbReference>
<dbReference type="EMBL" id="JACYTQ010000002">
    <property type="protein sequence ID" value="MBD8488349.1"/>
    <property type="molecule type" value="Genomic_DNA"/>
</dbReference>
<sequence length="172" mass="19743">MDILEILESGQSKDNTTKIVNYIGGDPDRFDELFNLFRNGTYKVTQRASWPLGIAAEKFPDLLLPYYKDIVIMLKKANVHDAVKRNILRMLQDQDVPEVYEGEVLNAAFTFLEDKAQPIAIRVFAMQVVYNLSERYPEIRPELKLIIEDMLPYASAGIRSRGKKILSMLSKD</sequence>
<proteinExistence type="predicted"/>
<comment type="caution">
    <text evidence="1">The sequence shown here is derived from an EMBL/GenBank/DDBJ whole genome shotgun (WGS) entry which is preliminary data.</text>
</comment>
<evidence type="ECO:0000313" key="2">
    <source>
        <dbReference type="Proteomes" id="UP000647133"/>
    </source>
</evidence>
<evidence type="ECO:0008006" key="3">
    <source>
        <dbReference type="Google" id="ProtNLM"/>
    </source>
</evidence>
<protein>
    <recommendedName>
        <fullName evidence="3">HEAT repeat domain-containing protein</fullName>
    </recommendedName>
</protein>